<reference evidence="1" key="1">
    <citation type="submission" date="2019-08" db="EMBL/GenBank/DDBJ databases">
        <authorList>
            <person name="Kucharzyk K."/>
            <person name="Murdoch R.W."/>
            <person name="Higgins S."/>
            <person name="Loffler F."/>
        </authorList>
    </citation>
    <scope>NUCLEOTIDE SEQUENCE</scope>
</reference>
<dbReference type="AlphaFoldDB" id="A0A645HB30"/>
<proteinExistence type="predicted"/>
<evidence type="ECO:0000313" key="1">
    <source>
        <dbReference type="EMBL" id="MPN35572.1"/>
    </source>
</evidence>
<dbReference type="EMBL" id="VSSQ01089245">
    <property type="protein sequence ID" value="MPN35572.1"/>
    <property type="molecule type" value="Genomic_DNA"/>
</dbReference>
<name>A0A645HB30_9ZZZZ</name>
<accession>A0A645HB30</accession>
<sequence>MVERGAAFPGERLRDAAYAVDPVMLCVALHDLCSQPLFLVRAETLRRLEPLIVGGPANREHLAQERDRPVPLLMQVADQRIMRFFAAEMCSSSFFLISASISRRSSLALSSLFSA</sequence>
<gene>
    <name evidence="1" type="ORF">SDC9_183070</name>
</gene>
<organism evidence="1">
    <name type="scientific">bioreactor metagenome</name>
    <dbReference type="NCBI Taxonomy" id="1076179"/>
    <lineage>
        <taxon>unclassified sequences</taxon>
        <taxon>metagenomes</taxon>
        <taxon>ecological metagenomes</taxon>
    </lineage>
</organism>
<comment type="caution">
    <text evidence="1">The sequence shown here is derived from an EMBL/GenBank/DDBJ whole genome shotgun (WGS) entry which is preliminary data.</text>
</comment>
<protein>
    <submittedName>
        <fullName evidence="1">Uncharacterized protein</fullName>
    </submittedName>
</protein>